<dbReference type="AlphaFoldDB" id="A0A194X0I7"/>
<sequence>MIGLCSSPALRRIFRPIAPVPSSMGEVACPVRLAVAHAWSDIPVRSPSRPDAKIPWTLDVSTAPRPGLPVMTPIF</sequence>
<evidence type="ECO:0000313" key="1">
    <source>
        <dbReference type="EMBL" id="KUJ13705.1"/>
    </source>
</evidence>
<protein>
    <submittedName>
        <fullName evidence="1">Uncharacterized protein</fullName>
    </submittedName>
</protein>
<gene>
    <name evidence="1" type="ORF">LY89DRAFT_145804</name>
</gene>
<dbReference type="InParanoid" id="A0A194X0I7"/>
<dbReference type="Proteomes" id="UP000070700">
    <property type="component" value="Unassembled WGS sequence"/>
</dbReference>
<dbReference type="EMBL" id="KQ947421">
    <property type="protein sequence ID" value="KUJ13705.1"/>
    <property type="molecule type" value="Genomic_DNA"/>
</dbReference>
<dbReference type="KEGG" id="psco:LY89DRAFT_145804"/>
<keyword evidence="2" id="KW-1185">Reference proteome</keyword>
<evidence type="ECO:0000313" key="2">
    <source>
        <dbReference type="Proteomes" id="UP000070700"/>
    </source>
</evidence>
<dbReference type="RefSeq" id="XP_018068060.1">
    <property type="nucleotide sequence ID" value="XM_018205351.1"/>
</dbReference>
<dbReference type="GeneID" id="28815077"/>
<proteinExistence type="predicted"/>
<organism evidence="1 2">
    <name type="scientific">Mollisia scopiformis</name>
    <name type="common">Conifer needle endophyte fungus</name>
    <name type="synonym">Phialocephala scopiformis</name>
    <dbReference type="NCBI Taxonomy" id="149040"/>
    <lineage>
        <taxon>Eukaryota</taxon>
        <taxon>Fungi</taxon>
        <taxon>Dikarya</taxon>
        <taxon>Ascomycota</taxon>
        <taxon>Pezizomycotina</taxon>
        <taxon>Leotiomycetes</taxon>
        <taxon>Helotiales</taxon>
        <taxon>Mollisiaceae</taxon>
        <taxon>Mollisia</taxon>
    </lineage>
</organism>
<reference evidence="1 2" key="1">
    <citation type="submission" date="2015-10" db="EMBL/GenBank/DDBJ databases">
        <title>Full genome of DAOMC 229536 Phialocephala scopiformis, a fungal endophyte of spruce producing the potent anti-insectan compound rugulosin.</title>
        <authorList>
            <consortium name="DOE Joint Genome Institute"/>
            <person name="Walker A.K."/>
            <person name="Frasz S.L."/>
            <person name="Seifert K.A."/>
            <person name="Miller J.D."/>
            <person name="Mondo S.J."/>
            <person name="Labutti K."/>
            <person name="Lipzen A."/>
            <person name="Dockter R."/>
            <person name="Kennedy M."/>
            <person name="Grigoriev I.V."/>
            <person name="Spatafora J.W."/>
        </authorList>
    </citation>
    <scope>NUCLEOTIDE SEQUENCE [LARGE SCALE GENOMIC DNA]</scope>
    <source>
        <strain evidence="1 2">CBS 120377</strain>
    </source>
</reference>
<accession>A0A194X0I7</accession>
<name>A0A194X0I7_MOLSC</name>